<evidence type="ECO:0000313" key="1">
    <source>
        <dbReference type="EMBL" id="MBC3798575.1"/>
    </source>
</evidence>
<dbReference type="RefSeq" id="WP_148606392.1">
    <property type="nucleotide sequence ID" value="NZ_RXYB01000039.1"/>
</dbReference>
<dbReference type="Proteomes" id="UP000653358">
    <property type="component" value="Unassembled WGS sequence"/>
</dbReference>
<protein>
    <submittedName>
        <fullName evidence="1">Uncharacterized protein</fullName>
    </submittedName>
</protein>
<keyword evidence="2" id="KW-1185">Reference proteome</keyword>
<proteinExistence type="predicted"/>
<evidence type="ECO:0000313" key="2">
    <source>
        <dbReference type="Proteomes" id="UP000653358"/>
    </source>
</evidence>
<comment type="caution">
    <text evidence="1">The sequence shown here is derived from an EMBL/GenBank/DDBJ whole genome shotgun (WGS) entry which is preliminary data.</text>
</comment>
<dbReference type="EMBL" id="WJBB01000037">
    <property type="protein sequence ID" value="MBC3798575.1"/>
    <property type="molecule type" value="Genomic_DNA"/>
</dbReference>
<reference evidence="1 2" key="1">
    <citation type="journal article" date="2020" name="mSystems">
        <title>Defining Genomic and Predicted Metabolic Features of the Acetobacterium Genus.</title>
        <authorList>
            <person name="Ross D.E."/>
            <person name="Marshall C.W."/>
            <person name="Gulliver D."/>
            <person name="May H.D."/>
            <person name="Norman R.S."/>
        </authorList>
    </citation>
    <scope>NUCLEOTIDE SEQUENCE [LARGE SCALE GENOMIC DNA]</scope>
    <source>
        <strain evidence="1 2">DSM 9173</strain>
    </source>
</reference>
<accession>A0ABR6WQ47</accession>
<sequence length="63" mass="7697">MSSNFEYLKKTALYRQAGESGRAYRKIRIQKRCVWFNRFNGDPELMDEYTRNPDELVRLEKNY</sequence>
<organism evidence="1 2">
    <name type="scientific">Acetobacterium tundrae</name>
    <dbReference type="NCBI Taxonomy" id="132932"/>
    <lineage>
        <taxon>Bacteria</taxon>
        <taxon>Bacillati</taxon>
        <taxon>Bacillota</taxon>
        <taxon>Clostridia</taxon>
        <taxon>Eubacteriales</taxon>
        <taxon>Eubacteriaceae</taxon>
        <taxon>Acetobacterium</taxon>
    </lineage>
</organism>
<gene>
    <name evidence="1" type="ORF">GH807_16255</name>
</gene>
<name>A0ABR6WQ47_9FIRM</name>